<evidence type="ECO:0000313" key="1">
    <source>
        <dbReference type="EnsemblMetazoa" id="PPA45937.1"/>
    </source>
</evidence>
<organism evidence="1 2">
    <name type="scientific">Pristionchus pacificus</name>
    <name type="common">Parasitic nematode worm</name>
    <dbReference type="NCBI Taxonomy" id="54126"/>
    <lineage>
        <taxon>Eukaryota</taxon>
        <taxon>Metazoa</taxon>
        <taxon>Ecdysozoa</taxon>
        <taxon>Nematoda</taxon>
        <taxon>Chromadorea</taxon>
        <taxon>Rhabditida</taxon>
        <taxon>Rhabditina</taxon>
        <taxon>Diplogasteromorpha</taxon>
        <taxon>Diplogasteroidea</taxon>
        <taxon>Neodiplogasteridae</taxon>
        <taxon>Pristionchus</taxon>
    </lineage>
</organism>
<dbReference type="EnsemblMetazoa" id="PPA45937.1">
    <property type="protein sequence ID" value="PPA45937.1"/>
    <property type="gene ID" value="WBGene00284306"/>
</dbReference>
<sequence length="93" mass="10292">MGEPEGEMGIGEELLLLSRECLPNCIPAIEYALIEESKEGVGKRQLTGFVGCGVRVWTEGIATIHCTIVSDLDIGLVNQYDALRKWGNRKDRE</sequence>
<keyword evidence="2" id="KW-1185">Reference proteome</keyword>
<name>A0A2A6C120_PRIPA</name>
<proteinExistence type="predicted"/>
<accession>A0A2A6C120</accession>
<dbReference type="Proteomes" id="UP000005239">
    <property type="component" value="Unassembled WGS sequence"/>
</dbReference>
<protein>
    <submittedName>
        <fullName evidence="1">Uncharacterized protein</fullName>
    </submittedName>
</protein>
<reference evidence="1" key="2">
    <citation type="submission" date="2022-06" db="UniProtKB">
        <authorList>
            <consortium name="EnsemblMetazoa"/>
        </authorList>
    </citation>
    <scope>IDENTIFICATION</scope>
    <source>
        <strain evidence="1">PS312</strain>
    </source>
</reference>
<evidence type="ECO:0000313" key="2">
    <source>
        <dbReference type="Proteomes" id="UP000005239"/>
    </source>
</evidence>
<gene>
    <name evidence="1" type="primary">WBGene00284306</name>
</gene>
<reference evidence="2" key="1">
    <citation type="journal article" date="2008" name="Nat. Genet.">
        <title>The Pristionchus pacificus genome provides a unique perspective on nematode lifestyle and parasitism.</title>
        <authorList>
            <person name="Dieterich C."/>
            <person name="Clifton S.W."/>
            <person name="Schuster L.N."/>
            <person name="Chinwalla A."/>
            <person name="Delehaunty K."/>
            <person name="Dinkelacker I."/>
            <person name="Fulton L."/>
            <person name="Fulton R."/>
            <person name="Godfrey J."/>
            <person name="Minx P."/>
            <person name="Mitreva M."/>
            <person name="Roeseler W."/>
            <person name="Tian H."/>
            <person name="Witte H."/>
            <person name="Yang S.P."/>
            <person name="Wilson R.K."/>
            <person name="Sommer R.J."/>
        </authorList>
    </citation>
    <scope>NUCLEOTIDE SEQUENCE [LARGE SCALE GENOMIC DNA]</scope>
    <source>
        <strain evidence="2">PS312</strain>
    </source>
</reference>
<dbReference type="AlphaFoldDB" id="A0A2A6C120"/>
<accession>A0A8R1Z302</accession>